<gene>
    <name evidence="1" type="ORF">VNO77_25997</name>
</gene>
<keyword evidence="2" id="KW-1185">Reference proteome</keyword>
<sequence length="131" mass="14827">MLTCERGPMPFSEGGRPSASPEVHVLFELAVNVRALSKSSHELLTVMTNQSGVAVLLNCHLNDYVLDPGKVSRFESQAQPFGVNEHQIFHQIPYMITPHQFTTKWDAWSNGQAHCLHPFETWVRDPPRPFC</sequence>
<reference evidence="1 2" key="1">
    <citation type="submission" date="2024-01" db="EMBL/GenBank/DDBJ databases">
        <title>The genomes of 5 underutilized Papilionoideae crops provide insights into root nodulation and disease resistanc.</title>
        <authorList>
            <person name="Jiang F."/>
        </authorList>
    </citation>
    <scope>NUCLEOTIDE SEQUENCE [LARGE SCALE GENOMIC DNA]</scope>
    <source>
        <strain evidence="1">LVBAO_FW01</strain>
        <tissue evidence="1">Leaves</tissue>
    </source>
</reference>
<dbReference type="Proteomes" id="UP001367508">
    <property type="component" value="Unassembled WGS sequence"/>
</dbReference>
<comment type="caution">
    <text evidence="1">The sequence shown here is derived from an EMBL/GenBank/DDBJ whole genome shotgun (WGS) entry which is preliminary data.</text>
</comment>
<evidence type="ECO:0000313" key="2">
    <source>
        <dbReference type="Proteomes" id="UP001367508"/>
    </source>
</evidence>
<proteinExistence type="predicted"/>
<protein>
    <submittedName>
        <fullName evidence="1">Uncharacterized protein</fullName>
    </submittedName>
</protein>
<accession>A0AAN9Q5Y4</accession>
<evidence type="ECO:0000313" key="1">
    <source>
        <dbReference type="EMBL" id="KAK7322609.1"/>
    </source>
</evidence>
<dbReference type="AlphaFoldDB" id="A0AAN9Q5Y4"/>
<dbReference type="EMBL" id="JAYMYQ010000006">
    <property type="protein sequence ID" value="KAK7322609.1"/>
    <property type="molecule type" value="Genomic_DNA"/>
</dbReference>
<name>A0AAN9Q5Y4_CANGL</name>
<organism evidence="1 2">
    <name type="scientific">Canavalia gladiata</name>
    <name type="common">Sword bean</name>
    <name type="synonym">Dolichos gladiatus</name>
    <dbReference type="NCBI Taxonomy" id="3824"/>
    <lineage>
        <taxon>Eukaryota</taxon>
        <taxon>Viridiplantae</taxon>
        <taxon>Streptophyta</taxon>
        <taxon>Embryophyta</taxon>
        <taxon>Tracheophyta</taxon>
        <taxon>Spermatophyta</taxon>
        <taxon>Magnoliopsida</taxon>
        <taxon>eudicotyledons</taxon>
        <taxon>Gunneridae</taxon>
        <taxon>Pentapetalae</taxon>
        <taxon>rosids</taxon>
        <taxon>fabids</taxon>
        <taxon>Fabales</taxon>
        <taxon>Fabaceae</taxon>
        <taxon>Papilionoideae</taxon>
        <taxon>50 kb inversion clade</taxon>
        <taxon>NPAAA clade</taxon>
        <taxon>indigoferoid/millettioid clade</taxon>
        <taxon>Phaseoleae</taxon>
        <taxon>Canavalia</taxon>
    </lineage>
</organism>